<comment type="caution">
    <text evidence="3">The sequence shown here is derived from an EMBL/GenBank/DDBJ whole genome shotgun (WGS) entry which is preliminary data.</text>
</comment>
<protein>
    <recommendedName>
        <fullName evidence="2">Hydantoinase B/oxoprolinase domain-containing protein</fullName>
    </recommendedName>
</protein>
<proteinExistence type="predicted"/>
<reference evidence="3" key="2">
    <citation type="journal article" date="2023" name="IMA Fungus">
        <title>Comparative genomic study of the Penicillium genus elucidates a diverse pangenome and 15 lateral gene transfer events.</title>
        <authorList>
            <person name="Petersen C."/>
            <person name="Sorensen T."/>
            <person name="Nielsen M.R."/>
            <person name="Sondergaard T.E."/>
            <person name="Sorensen J.L."/>
            <person name="Fitzpatrick D.A."/>
            <person name="Frisvad J.C."/>
            <person name="Nielsen K.L."/>
        </authorList>
    </citation>
    <scope>NUCLEOTIDE SEQUENCE</scope>
    <source>
        <strain evidence="3">IBT 16849</strain>
    </source>
</reference>
<accession>A0A9W9JC73</accession>
<feature type="domain" description="Hydantoinase B/oxoprolinase" evidence="2">
    <location>
        <begin position="69"/>
        <end position="251"/>
    </location>
</feature>
<dbReference type="InterPro" id="IPR003692">
    <property type="entry name" value="Hydantoinase_B"/>
</dbReference>
<evidence type="ECO:0000313" key="4">
    <source>
        <dbReference type="Proteomes" id="UP001150879"/>
    </source>
</evidence>
<feature type="compositionally biased region" description="Basic and acidic residues" evidence="1">
    <location>
        <begin position="11"/>
        <end position="26"/>
    </location>
</feature>
<gene>
    <name evidence="3" type="ORF">N7472_006850</name>
</gene>
<feature type="region of interest" description="Disordered" evidence="1">
    <location>
        <begin position="1"/>
        <end position="64"/>
    </location>
</feature>
<dbReference type="InterPro" id="IPR045079">
    <property type="entry name" value="Oxoprolinase-like"/>
</dbReference>
<evidence type="ECO:0000256" key="1">
    <source>
        <dbReference type="SAM" id="MobiDB-lite"/>
    </source>
</evidence>
<dbReference type="PANTHER" id="PTHR11365">
    <property type="entry name" value="5-OXOPROLINASE RELATED"/>
    <property type="match status" value="1"/>
</dbReference>
<dbReference type="PANTHER" id="PTHR11365:SF2">
    <property type="entry name" value="5-OXOPROLINASE"/>
    <property type="match status" value="1"/>
</dbReference>
<organism evidence="3 4">
    <name type="scientific">Penicillium cf. griseofulvum</name>
    <dbReference type="NCBI Taxonomy" id="2972120"/>
    <lineage>
        <taxon>Eukaryota</taxon>
        <taxon>Fungi</taxon>
        <taxon>Dikarya</taxon>
        <taxon>Ascomycota</taxon>
        <taxon>Pezizomycotina</taxon>
        <taxon>Eurotiomycetes</taxon>
        <taxon>Eurotiomycetidae</taxon>
        <taxon>Eurotiales</taxon>
        <taxon>Aspergillaceae</taxon>
        <taxon>Penicillium</taxon>
    </lineage>
</organism>
<dbReference type="GO" id="GO:0017168">
    <property type="term" value="F:5-oxoprolinase (ATP-hydrolyzing) activity"/>
    <property type="evidence" value="ECO:0007669"/>
    <property type="project" value="TreeGrafter"/>
</dbReference>
<evidence type="ECO:0000313" key="3">
    <source>
        <dbReference type="EMBL" id="KAJ5194384.1"/>
    </source>
</evidence>
<reference evidence="3" key="1">
    <citation type="submission" date="2022-11" db="EMBL/GenBank/DDBJ databases">
        <authorList>
            <person name="Petersen C."/>
        </authorList>
    </citation>
    <scope>NUCLEOTIDE SEQUENCE</scope>
    <source>
        <strain evidence="3">IBT 16849</strain>
    </source>
</reference>
<dbReference type="OrthoDB" id="4526330at2759"/>
<dbReference type="GO" id="GO:0006749">
    <property type="term" value="P:glutathione metabolic process"/>
    <property type="evidence" value="ECO:0007669"/>
    <property type="project" value="TreeGrafter"/>
</dbReference>
<dbReference type="EMBL" id="JAPQKP010000004">
    <property type="protein sequence ID" value="KAJ5194384.1"/>
    <property type="molecule type" value="Genomic_DNA"/>
</dbReference>
<dbReference type="Pfam" id="PF02538">
    <property type="entry name" value="Hydantoinase_B"/>
    <property type="match status" value="1"/>
</dbReference>
<keyword evidence="4" id="KW-1185">Reference proteome</keyword>
<evidence type="ECO:0000259" key="2">
    <source>
        <dbReference type="Pfam" id="PF02538"/>
    </source>
</evidence>
<sequence>MVKKPYILWDPWDKRKAPPTPPRRETSGNPKDNSLKELVKQISADLDQSIGKKPRKPGDTHDIDEGTQMHVVLGAFNACAASQGCSSIISFGMSGVDPKTGIEVPGFGVSETICGGSGAGPTWNGTSGVHVHMTNTRITDAEVYELRYPVILRRFCIRDGSGGVGRFRGGDGVILELEFRMPLSVSMLSERRVYRPYGLAGGESGQAGLNLYMKKELDGTERMINIGGKMELVVQPGERILIHTPGGGGWSKVSDDEIVTSDSKGHQNSSTFQPRGSVHTFSAAAEAAM</sequence>
<dbReference type="GO" id="GO:0005829">
    <property type="term" value="C:cytosol"/>
    <property type="evidence" value="ECO:0007669"/>
    <property type="project" value="TreeGrafter"/>
</dbReference>
<name>A0A9W9JC73_9EURO</name>
<dbReference type="Proteomes" id="UP001150879">
    <property type="component" value="Unassembled WGS sequence"/>
</dbReference>
<dbReference type="AlphaFoldDB" id="A0A9W9JC73"/>